<dbReference type="InterPro" id="IPR024705">
    <property type="entry name" value="Ssp411"/>
</dbReference>
<proteinExistence type="predicted"/>
<dbReference type="PANTHER" id="PTHR42899:SF1">
    <property type="entry name" value="SPERMATOGENESIS-ASSOCIATED PROTEIN 20"/>
    <property type="match status" value="1"/>
</dbReference>
<reference evidence="1" key="1">
    <citation type="submission" date="2018-05" db="EMBL/GenBank/DDBJ databases">
        <authorList>
            <person name="Lanie J.A."/>
            <person name="Ng W.-L."/>
            <person name="Kazmierczak K.M."/>
            <person name="Andrzejewski T.M."/>
            <person name="Davidsen T.M."/>
            <person name="Wayne K.J."/>
            <person name="Tettelin H."/>
            <person name="Glass J.I."/>
            <person name="Rusch D."/>
            <person name="Podicherti R."/>
            <person name="Tsui H.-C.T."/>
            <person name="Winkler M.E."/>
        </authorList>
    </citation>
    <scope>NUCLEOTIDE SEQUENCE</scope>
</reference>
<dbReference type="AlphaFoldDB" id="A0A382HKD2"/>
<name>A0A382HKD2_9ZZZZ</name>
<gene>
    <name evidence="1" type="ORF">METZ01_LOCUS240688</name>
</gene>
<organism evidence="1">
    <name type="scientific">marine metagenome</name>
    <dbReference type="NCBI Taxonomy" id="408172"/>
    <lineage>
        <taxon>unclassified sequences</taxon>
        <taxon>metagenomes</taxon>
        <taxon>ecological metagenomes</taxon>
    </lineage>
</organism>
<dbReference type="Gene3D" id="1.50.10.10">
    <property type="match status" value="1"/>
</dbReference>
<protein>
    <recommendedName>
        <fullName evidence="2">Thioredoxin domain-containing protein</fullName>
    </recommendedName>
</protein>
<accession>A0A382HKD2</accession>
<dbReference type="InterPro" id="IPR008928">
    <property type="entry name" value="6-hairpin_glycosidase_sf"/>
</dbReference>
<evidence type="ECO:0008006" key="2">
    <source>
        <dbReference type="Google" id="ProtNLM"/>
    </source>
</evidence>
<dbReference type="GO" id="GO:0005975">
    <property type="term" value="P:carbohydrate metabolic process"/>
    <property type="evidence" value="ECO:0007669"/>
    <property type="project" value="InterPro"/>
</dbReference>
<feature type="non-terminal residue" evidence="1">
    <location>
        <position position="1"/>
    </location>
</feature>
<sequence>WYSAEDADSEGQEGKFYCWTQKDLQTLLSDAESKVVTRYYGITEEGNFEDHSHPDPLKNLNVLSIVDTNLSTEEKALLVSAKQKMDQVRSKRIRPHLDDKILSSWNGLMLGAVARAYAILDEEEYLSHAEANYNFILKELWDPKTKTMYHRWRDGERDNVQLLDAYAFQLDGTLHLYEATLKAKYLEQAVTLANRMIEIFYDKENGGFWQGTGDAGLIMRVKEDYDGAIPSANSVAALALLKLHKITENNQYRECAKSTLLLFADRMEKAGSAVPYLLQALDFYLHEPYRVVVAGNPEDDTFQKALHAVHNQHQPNRVLIGNHGPVEEFAKKQTPEENGSPLVYVCSGSACQVPTINFKEFQAHLKPSPPLSQDNPK</sequence>
<dbReference type="SUPFAM" id="SSF48208">
    <property type="entry name" value="Six-hairpin glycosidases"/>
    <property type="match status" value="1"/>
</dbReference>
<dbReference type="PANTHER" id="PTHR42899">
    <property type="entry name" value="SPERMATOGENESIS-ASSOCIATED PROTEIN 20"/>
    <property type="match status" value="1"/>
</dbReference>
<evidence type="ECO:0000313" key="1">
    <source>
        <dbReference type="EMBL" id="SVB87834.1"/>
    </source>
</evidence>
<dbReference type="EMBL" id="UINC01061836">
    <property type="protein sequence ID" value="SVB87834.1"/>
    <property type="molecule type" value="Genomic_DNA"/>
</dbReference>
<dbReference type="InterPro" id="IPR012341">
    <property type="entry name" value="6hp_glycosidase-like_sf"/>
</dbReference>